<evidence type="ECO:0000256" key="15">
    <source>
        <dbReference type="ARBA" id="ARBA00023136"/>
    </source>
</evidence>
<reference evidence="20 21" key="1">
    <citation type="submission" date="2014-10" db="EMBL/GenBank/DDBJ databases">
        <title>Genome sequence of Clostridium aceticum DSM 1496.</title>
        <authorList>
            <person name="Poehlein A."/>
            <person name="Schiel-Bengelsdorf B."/>
            <person name="Gottschalk G."/>
            <person name="Duerre P."/>
            <person name="Daniel R."/>
        </authorList>
    </citation>
    <scope>NUCLEOTIDE SEQUENCE [LARGE SCALE GENOMIC DNA]</scope>
    <source>
        <strain evidence="20 21">DSM 1496</strain>
    </source>
</reference>
<keyword evidence="12 18" id="KW-0548">Nucleotidyltransferase</keyword>
<accession>A0A0G3WAM8</accession>
<feature type="transmembrane region" description="Helical" evidence="19">
    <location>
        <begin position="64"/>
        <end position="80"/>
    </location>
</feature>
<name>A0A0G3WAM8_9CLOT</name>
<keyword evidence="17" id="KW-1208">Phospholipid metabolism</keyword>
<keyword evidence="16" id="KW-0594">Phospholipid biosynthesis</keyword>
<feature type="transmembrane region" description="Helical" evidence="19">
    <location>
        <begin position="193"/>
        <end position="216"/>
    </location>
</feature>
<keyword evidence="8" id="KW-1003">Cell membrane</keyword>
<evidence type="ECO:0000256" key="19">
    <source>
        <dbReference type="SAM" id="Phobius"/>
    </source>
</evidence>
<dbReference type="EMBL" id="CP009687">
    <property type="protein sequence ID" value="AKL95443.1"/>
    <property type="molecule type" value="Genomic_DNA"/>
</dbReference>
<feature type="transmembrane region" description="Helical" evidence="19">
    <location>
        <begin position="140"/>
        <end position="162"/>
    </location>
</feature>
<comment type="catalytic activity">
    <reaction evidence="1 18">
        <text>a 1,2-diacyl-sn-glycero-3-phosphate + CTP + H(+) = a CDP-1,2-diacyl-sn-glycerol + diphosphate</text>
        <dbReference type="Rhea" id="RHEA:16229"/>
        <dbReference type="ChEBI" id="CHEBI:15378"/>
        <dbReference type="ChEBI" id="CHEBI:33019"/>
        <dbReference type="ChEBI" id="CHEBI:37563"/>
        <dbReference type="ChEBI" id="CHEBI:58332"/>
        <dbReference type="ChEBI" id="CHEBI:58608"/>
        <dbReference type="EC" id="2.7.7.41"/>
    </reaction>
</comment>
<feature type="transmembrane region" description="Helical" evidence="19">
    <location>
        <begin position="9"/>
        <end position="27"/>
    </location>
</feature>
<evidence type="ECO:0000256" key="6">
    <source>
        <dbReference type="ARBA" id="ARBA00012487"/>
    </source>
</evidence>
<evidence type="ECO:0000256" key="3">
    <source>
        <dbReference type="ARBA" id="ARBA00005119"/>
    </source>
</evidence>
<dbReference type="AlphaFoldDB" id="A0A0G3WAM8"/>
<dbReference type="PATRIC" id="fig|84022.6.peg.1992"/>
<evidence type="ECO:0000256" key="16">
    <source>
        <dbReference type="ARBA" id="ARBA00023209"/>
    </source>
</evidence>
<evidence type="ECO:0000256" key="12">
    <source>
        <dbReference type="ARBA" id="ARBA00022695"/>
    </source>
</evidence>
<keyword evidence="9" id="KW-0444">Lipid biosynthesis</keyword>
<feature type="transmembrane region" description="Helical" evidence="19">
    <location>
        <begin position="114"/>
        <end position="134"/>
    </location>
</feature>
<dbReference type="PANTHER" id="PTHR46382">
    <property type="entry name" value="PHOSPHATIDATE CYTIDYLYLTRANSFERASE"/>
    <property type="match status" value="1"/>
</dbReference>
<evidence type="ECO:0000256" key="18">
    <source>
        <dbReference type="RuleBase" id="RU003938"/>
    </source>
</evidence>
<protein>
    <recommendedName>
        <fullName evidence="7 18">Phosphatidate cytidylyltransferase</fullName>
        <ecNumber evidence="6 18">2.7.7.41</ecNumber>
    </recommendedName>
</protein>
<evidence type="ECO:0000256" key="11">
    <source>
        <dbReference type="ARBA" id="ARBA00022692"/>
    </source>
</evidence>
<evidence type="ECO:0000256" key="9">
    <source>
        <dbReference type="ARBA" id="ARBA00022516"/>
    </source>
</evidence>
<dbReference type="PROSITE" id="PS01315">
    <property type="entry name" value="CDS"/>
    <property type="match status" value="1"/>
</dbReference>
<dbReference type="UniPathway" id="UPA00557">
    <property type="reaction ID" value="UER00614"/>
</dbReference>
<dbReference type="STRING" id="84022.CACET_c19950"/>
<evidence type="ECO:0000256" key="14">
    <source>
        <dbReference type="ARBA" id="ARBA00023098"/>
    </source>
</evidence>
<evidence type="ECO:0000256" key="2">
    <source>
        <dbReference type="ARBA" id="ARBA00004651"/>
    </source>
</evidence>
<keyword evidence="14" id="KW-0443">Lipid metabolism</keyword>
<keyword evidence="15 19" id="KW-0472">Membrane</keyword>
<evidence type="ECO:0000256" key="8">
    <source>
        <dbReference type="ARBA" id="ARBA00022475"/>
    </source>
</evidence>
<evidence type="ECO:0000256" key="7">
    <source>
        <dbReference type="ARBA" id="ARBA00019373"/>
    </source>
</evidence>
<dbReference type="GO" id="GO:0005886">
    <property type="term" value="C:plasma membrane"/>
    <property type="evidence" value="ECO:0007669"/>
    <property type="project" value="UniProtKB-SubCell"/>
</dbReference>
<evidence type="ECO:0000256" key="4">
    <source>
        <dbReference type="ARBA" id="ARBA00005189"/>
    </source>
</evidence>
<evidence type="ECO:0000256" key="13">
    <source>
        <dbReference type="ARBA" id="ARBA00022989"/>
    </source>
</evidence>
<dbReference type="GO" id="GO:0016024">
    <property type="term" value="P:CDP-diacylglycerol biosynthetic process"/>
    <property type="evidence" value="ECO:0007669"/>
    <property type="project" value="UniProtKB-UniPathway"/>
</dbReference>
<comment type="similarity">
    <text evidence="5 18">Belongs to the CDS family.</text>
</comment>
<dbReference type="Pfam" id="PF01148">
    <property type="entry name" value="CTP_transf_1"/>
    <property type="match status" value="1"/>
</dbReference>
<evidence type="ECO:0000256" key="1">
    <source>
        <dbReference type="ARBA" id="ARBA00001698"/>
    </source>
</evidence>
<dbReference type="GO" id="GO:0004605">
    <property type="term" value="F:phosphatidate cytidylyltransferase activity"/>
    <property type="evidence" value="ECO:0007669"/>
    <property type="project" value="UniProtKB-EC"/>
</dbReference>
<keyword evidence="13 19" id="KW-1133">Transmembrane helix</keyword>
<comment type="pathway">
    <text evidence="4">Lipid metabolism.</text>
</comment>
<dbReference type="PANTHER" id="PTHR46382:SF1">
    <property type="entry name" value="PHOSPHATIDATE CYTIDYLYLTRANSFERASE"/>
    <property type="match status" value="1"/>
</dbReference>
<evidence type="ECO:0000256" key="17">
    <source>
        <dbReference type="ARBA" id="ARBA00023264"/>
    </source>
</evidence>
<comment type="pathway">
    <text evidence="3 18">Phospholipid metabolism; CDP-diacylglycerol biosynthesis; CDP-diacylglycerol from sn-glycerol 3-phosphate: step 3/3.</text>
</comment>
<comment type="subcellular location">
    <subcellularLocation>
        <location evidence="2">Cell membrane</location>
        <topology evidence="2">Multi-pass membrane protein</topology>
    </subcellularLocation>
</comment>
<feature type="transmembrane region" description="Helical" evidence="19">
    <location>
        <begin position="252"/>
        <end position="270"/>
    </location>
</feature>
<dbReference type="InterPro" id="IPR000374">
    <property type="entry name" value="PC_trans"/>
</dbReference>
<keyword evidence="10 18" id="KW-0808">Transferase</keyword>
<gene>
    <name evidence="20" type="primary">cdsA</name>
    <name evidence="20" type="ORF">CACET_c19950</name>
</gene>
<sequence>MVELKRGDFMLKRIISGFVGIPVLVFIVLQGGLLLYLATMLISLIGLNEFYHAMTIKSYRPMKYIGYGLTILLLTAFYFAIDMNYLLFFVFIAILLFSILLLHSQKYTIVDAGLSFYGVTYIVFLLGHIILTSNLRNSNIIWLIFIIAWSTDTFAYFGGYFFGKRKLCPRISPKKTVEGAIAGTLGSMLSCGIFAYVFFIEYIVMIIFLGMIGSIISQMGDLTASQIKRYTGVKDFGNLIPGHGGVLDRFDSIIFTAPTVYYFFILLIGIHL</sequence>
<dbReference type="KEGG" id="cace:CACET_c19950"/>
<keyword evidence="21" id="KW-1185">Reference proteome</keyword>
<organism evidence="20 21">
    <name type="scientific">Clostridium aceticum</name>
    <dbReference type="NCBI Taxonomy" id="84022"/>
    <lineage>
        <taxon>Bacteria</taxon>
        <taxon>Bacillati</taxon>
        <taxon>Bacillota</taxon>
        <taxon>Clostridia</taxon>
        <taxon>Eubacteriales</taxon>
        <taxon>Clostridiaceae</taxon>
        <taxon>Clostridium</taxon>
    </lineage>
</organism>
<keyword evidence="11 18" id="KW-0812">Transmembrane</keyword>
<evidence type="ECO:0000313" key="20">
    <source>
        <dbReference type="EMBL" id="AKL95443.1"/>
    </source>
</evidence>
<dbReference type="EC" id="2.7.7.41" evidence="6 18"/>
<proteinExistence type="inferred from homology"/>
<evidence type="ECO:0000313" key="21">
    <source>
        <dbReference type="Proteomes" id="UP000035704"/>
    </source>
</evidence>
<feature type="transmembrane region" description="Helical" evidence="19">
    <location>
        <begin position="86"/>
        <end position="102"/>
    </location>
</feature>
<evidence type="ECO:0000256" key="10">
    <source>
        <dbReference type="ARBA" id="ARBA00022679"/>
    </source>
</evidence>
<dbReference type="Proteomes" id="UP000035704">
    <property type="component" value="Chromosome"/>
</dbReference>
<evidence type="ECO:0000256" key="5">
    <source>
        <dbReference type="ARBA" id="ARBA00010185"/>
    </source>
</evidence>